<comment type="subcellular location">
    <subcellularLocation>
        <location evidence="13">Cytoplasm</location>
    </subcellularLocation>
</comment>
<dbReference type="UniPathway" id="UPA00253">
    <property type="reaction ID" value="UER00326"/>
</dbReference>
<dbReference type="FunFam" id="3.90.700.10:FF:000002">
    <property type="entry name" value="L-aspartate oxidase"/>
    <property type="match status" value="1"/>
</dbReference>
<dbReference type="InterPro" id="IPR037099">
    <property type="entry name" value="Fum_R/Succ_DH_flav-like_C_sf"/>
</dbReference>
<feature type="domain" description="FAD-dependent oxidoreductase 2 FAD-binding" evidence="14">
    <location>
        <begin position="7"/>
        <end position="376"/>
    </location>
</feature>
<dbReference type="Gene3D" id="3.90.700.10">
    <property type="entry name" value="Succinate dehydrogenase/fumarate reductase flavoprotein, catalytic domain"/>
    <property type="match status" value="1"/>
</dbReference>
<keyword evidence="7 13" id="KW-0662">Pyridine nucleotide biosynthesis</keyword>
<evidence type="ECO:0000256" key="8">
    <source>
        <dbReference type="ARBA" id="ARBA00022827"/>
    </source>
</evidence>
<evidence type="ECO:0000256" key="7">
    <source>
        <dbReference type="ARBA" id="ARBA00022642"/>
    </source>
</evidence>
<evidence type="ECO:0000256" key="12">
    <source>
        <dbReference type="PIRSR" id="PIRSR000171-1"/>
    </source>
</evidence>
<evidence type="ECO:0000256" key="4">
    <source>
        <dbReference type="ARBA" id="ARBA00012173"/>
    </source>
</evidence>
<dbReference type="Pfam" id="PF02910">
    <property type="entry name" value="Succ_DH_flav_C"/>
    <property type="match status" value="1"/>
</dbReference>
<dbReference type="Gene3D" id="3.50.50.60">
    <property type="entry name" value="FAD/NAD(P)-binding domain"/>
    <property type="match status" value="1"/>
</dbReference>
<evidence type="ECO:0000259" key="14">
    <source>
        <dbReference type="Pfam" id="PF00890"/>
    </source>
</evidence>
<dbReference type="InterPro" id="IPR015939">
    <property type="entry name" value="Fum_Rdtase/Succ_DH_flav-like_C"/>
</dbReference>
<proteinExistence type="inferred from homology"/>
<dbReference type="Pfam" id="PF00890">
    <property type="entry name" value="FAD_binding_2"/>
    <property type="match status" value="1"/>
</dbReference>
<keyword evidence="17" id="KW-1185">Reference proteome</keyword>
<evidence type="ECO:0000256" key="2">
    <source>
        <dbReference type="ARBA" id="ARBA00004950"/>
    </source>
</evidence>
<keyword evidence="8 13" id="KW-0274">FAD</keyword>
<feature type="active site" description="Proton acceptor" evidence="12">
    <location>
        <position position="277"/>
    </location>
</feature>
<comment type="catalytic activity">
    <reaction evidence="10">
        <text>L-aspartate + O2 = iminosuccinate + H2O2</text>
        <dbReference type="Rhea" id="RHEA:25876"/>
        <dbReference type="ChEBI" id="CHEBI:15379"/>
        <dbReference type="ChEBI" id="CHEBI:16240"/>
        <dbReference type="ChEBI" id="CHEBI:29991"/>
        <dbReference type="ChEBI" id="CHEBI:77875"/>
        <dbReference type="EC" id="1.4.3.16"/>
    </reaction>
    <physiologicalReaction direction="left-to-right" evidence="10">
        <dbReference type="Rhea" id="RHEA:25877"/>
    </physiologicalReaction>
</comment>
<dbReference type="PRINTS" id="PR00411">
    <property type="entry name" value="PNDRDTASEI"/>
</dbReference>
<comment type="cofactor">
    <cofactor evidence="1 13">
        <name>FAD</name>
        <dbReference type="ChEBI" id="CHEBI:57692"/>
    </cofactor>
</comment>
<evidence type="ECO:0000256" key="1">
    <source>
        <dbReference type="ARBA" id="ARBA00001974"/>
    </source>
</evidence>
<evidence type="ECO:0000256" key="13">
    <source>
        <dbReference type="RuleBase" id="RU362049"/>
    </source>
</evidence>
<keyword evidence="6 13" id="KW-0285">Flavoprotein</keyword>
<dbReference type="PIRSF" id="PIRSF000171">
    <property type="entry name" value="SDHA_APRA_LASPO"/>
    <property type="match status" value="1"/>
</dbReference>
<dbReference type="EC" id="1.4.3.16" evidence="4 11"/>
<comment type="pathway">
    <text evidence="2 13">Cofactor biosynthesis; NAD(+) biosynthesis; iminoaspartate from L-aspartate (oxidase route): step 1/1.</text>
</comment>
<dbReference type="SUPFAM" id="SSF46977">
    <property type="entry name" value="Succinate dehydrogenase/fumarate reductase flavoprotein C-terminal domain"/>
    <property type="match status" value="1"/>
</dbReference>
<gene>
    <name evidence="16" type="ORF">SAMN05660649_02899</name>
</gene>
<dbReference type="NCBIfam" id="NF005701">
    <property type="entry name" value="PRK07512.1"/>
    <property type="match status" value="1"/>
</dbReference>
<feature type="domain" description="Fumarate reductase/succinate dehydrogenase flavoprotein-like C-terminal" evidence="15">
    <location>
        <begin position="429"/>
        <end position="499"/>
    </location>
</feature>
<evidence type="ECO:0000259" key="15">
    <source>
        <dbReference type="Pfam" id="PF02910"/>
    </source>
</evidence>
<dbReference type="InterPro" id="IPR036188">
    <property type="entry name" value="FAD/NAD-bd_sf"/>
</dbReference>
<keyword evidence="9 13" id="KW-0560">Oxidoreductase</keyword>
<name>A0A1I2VAQ9_9FIRM</name>
<dbReference type="InterPro" id="IPR005288">
    <property type="entry name" value="NadB"/>
</dbReference>
<evidence type="ECO:0000256" key="9">
    <source>
        <dbReference type="ARBA" id="ARBA00023002"/>
    </source>
</evidence>
<dbReference type="PANTHER" id="PTHR42716:SF2">
    <property type="entry name" value="L-ASPARTATE OXIDASE, CHLOROPLASTIC"/>
    <property type="match status" value="1"/>
</dbReference>
<dbReference type="RefSeq" id="WP_165613532.1">
    <property type="nucleotide sequence ID" value="NZ_FOOX01000010.1"/>
</dbReference>
<evidence type="ECO:0000256" key="6">
    <source>
        <dbReference type="ARBA" id="ARBA00022630"/>
    </source>
</evidence>
<dbReference type="InterPro" id="IPR003953">
    <property type="entry name" value="FAD-dep_OxRdtase_2_FAD-bd"/>
</dbReference>
<evidence type="ECO:0000256" key="10">
    <source>
        <dbReference type="ARBA" id="ARBA00048305"/>
    </source>
</evidence>
<dbReference type="Gene3D" id="1.20.58.100">
    <property type="entry name" value="Fumarate reductase/succinate dehydrogenase flavoprotein-like, C-terminal domain"/>
    <property type="match status" value="1"/>
</dbReference>
<protein>
    <recommendedName>
        <fullName evidence="5 11">L-aspartate oxidase</fullName>
        <ecNumber evidence="4 11">1.4.3.16</ecNumber>
    </recommendedName>
</protein>
<dbReference type="GO" id="GO:0034628">
    <property type="term" value="P:'de novo' NAD+ biosynthetic process from L-aspartate"/>
    <property type="evidence" value="ECO:0007669"/>
    <property type="project" value="TreeGrafter"/>
</dbReference>
<dbReference type="PRINTS" id="PR00368">
    <property type="entry name" value="FADPNR"/>
</dbReference>
<dbReference type="SUPFAM" id="SSF56425">
    <property type="entry name" value="Succinate dehydrogenase/fumarate reductase flavoprotein, catalytic domain"/>
    <property type="match status" value="1"/>
</dbReference>
<evidence type="ECO:0000313" key="17">
    <source>
        <dbReference type="Proteomes" id="UP000199337"/>
    </source>
</evidence>
<dbReference type="Proteomes" id="UP000199337">
    <property type="component" value="Unassembled WGS sequence"/>
</dbReference>
<reference evidence="17" key="1">
    <citation type="submission" date="2016-10" db="EMBL/GenBank/DDBJ databases">
        <authorList>
            <person name="Varghese N."/>
            <person name="Submissions S."/>
        </authorList>
    </citation>
    <scope>NUCLEOTIDE SEQUENCE [LARGE SCALE GENOMIC DNA]</scope>
    <source>
        <strain evidence="17">DSM 17038</strain>
    </source>
</reference>
<dbReference type="GO" id="GO:0008734">
    <property type="term" value="F:L-aspartate oxidase activity"/>
    <property type="evidence" value="ECO:0007669"/>
    <property type="project" value="UniProtKB-UniRule"/>
</dbReference>
<sequence length="514" mass="55149">MQIIEVDYIVVGAGVAGLSCALEASKTGTVALLTKDELRSGNTPLAQGGIAVVLSEKDQLDFHVEDTLIAGAGACNRASVEMLVKEGQARVLDLLDMGFPYDRDLDGKPLLSREGAHSMPRVISAWGDESGRALAETLATQVHKQKNIFIKEYTLAIDLIVQNDRCMGLIAFDDKFNKPIVYAARAVVLATGGCGQLFAHTTNNIHCTGDGFALAYRAGAKLENMEFVQFHPTALNVSENPMFLVSEAVRGEGAVLVNNKGERFMVSLHPLAELAPRDIVARGIFAEINAGNRVYLDASPIGAEFTHRFPSISKACRDRGLHPPDELIPVVPAAHFIMGGVKTDLDGRTTVKGLYACGEVASTGVHGANRLASNSLLEGLVFGCRAGRAVVSEKVLTGRESASSLTVIEKAANYYAGMEVTADKKLLLEKLRKIMWEQVGLVRTGKGLAEALTSLAGIEKSLGQNDLMLKNLITVAGLITRGALVRKESRGSHFRTDFPPALNGYNHLRNVCSL</sequence>
<dbReference type="PANTHER" id="PTHR42716">
    <property type="entry name" value="L-ASPARTATE OXIDASE"/>
    <property type="match status" value="1"/>
</dbReference>
<dbReference type="STRING" id="341036.SAMN05660649_02899"/>
<dbReference type="SUPFAM" id="SSF51905">
    <property type="entry name" value="FAD/NAD(P)-binding domain"/>
    <property type="match status" value="1"/>
</dbReference>
<evidence type="ECO:0000256" key="11">
    <source>
        <dbReference type="NCBIfam" id="TIGR00551"/>
    </source>
</evidence>
<dbReference type="GO" id="GO:0033765">
    <property type="term" value="F:steroid dehydrogenase activity, acting on the CH-CH group of donors"/>
    <property type="evidence" value="ECO:0007669"/>
    <property type="project" value="UniProtKB-ARBA"/>
</dbReference>
<evidence type="ECO:0000313" key="16">
    <source>
        <dbReference type="EMBL" id="SFG84201.1"/>
    </source>
</evidence>
<dbReference type="AlphaFoldDB" id="A0A1I2VAQ9"/>
<comment type="similarity">
    <text evidence="3 13">Belongs to the FAD-dependent oxidoreductase 2 family. NadB subfamily.</text>
</comment>
<evidence type="ECO:0000256" key="3">
    <source>
        <dbReference type="ARBA" id="ARBA00008562"/>
    </source>
</evidence>
<comment type="function">
    <text evidence="13">Catalyzes the oxidation of L-aspartate to iminoaspartate.</text>
</comment>
<dbReference type="InterPro" id="IPR027477">
    <property type="entry name" value="Succ_DH/fumarate_Rdtase_cat_sf"/>
</dbReference>
<organism evidence="16 17">
    <name type="scientific">Desulfotruncus arcticus DSM 17038</name>
    <dbReference type="NCBI Taxonomy" id="1121424"/>
    <lineage>
        <taxon>Bacteria</taxon>
        <taxon>Bacillati</taxon>
        <taxon>Bacillota</taxon>
        <taxon>Clostridia</taxon>
        <taxon>Eubacteriales</taxon>
        <taxon>Desulfallaceae</taxon>
        <taxon>Desulfotruncus</taxon>
    </lineage>
</organism>
<evidence type="ECO:0000256" key="5">
    <source>
        <dbReference type="ARBA" id="ARBA00021901"/>
    </source>
</evidence>
<dbReference type="NCBIfam" id="TIGR00551">
    <property type="entry name" value="nadB"/>
    <property type="match status" value="1"/>
</dbReference>
<dbReference type="GO" id="GO:0005737">
    <property type="term" value="C:cytoplasm"/>
    <property type="evidence" value="ECO:0007669"/>
    <property type="project" value="UniProtKB-SubCell"/>
</dbReference>
<dbReference type="EMBL" id="FOOX01000010">
    <property type="protein sequence ID" value="SFG84201.1"/>
    <property type="molecule type" value="Genomic_DNA"/>
</dbReference>
<accession>A0A1I2VAQ9</accession>